<dbReference type="SUPFAM" id="SSF56672">
    <property type="entry name" value="DNA/RNA polymerases"/>
    <property type="match status" value="1"/>
</dbReference>
<protein>
    <submittedName>
        <fullName evidence="1">Uncharacterized protein</fullName>
    </submittedName>
</protein>
<dbReference type="EMBL" id="CP133621">
    <property type="protein sequence ID" value="WMV49639.1"/>
    <property type="molecule type" value="Genomic_DNA"/>
</dbReference>
<keyword evidence="2" id="KW-1185">Reference proteome</keyword>
<organism evidence="1 2">
    <name type="scientific">Solanum verrucosum</name>
    <dbReference type="NCBI Taxonomy" id="315347"/>
    <lineage>
        <taxon>Eukaryota</taxon>
        <taxon>Viridiplantae</taxon>
        <taxon>Streptophyta</taxon>
        <taxon>Embryophyta</taxon>
        <taxon>Tracheophyta</taxon>
        <taxon>Spermatophyta</taxon>
        <taxon>Magnoliopsida</taxon>
        <taxon>eudicotyledons</taxon>
        <taxon>Gunneridae</taxon>
        <taxon>Pentapetalae</taxon>
        <taxon>asterids</taxon>
        <taxon>lamiids</taxon>
        <taxon>Solanales</taxon>
        <taxon>Solanaceae</taxon>
        <taxon>Solanoideae</taxon>
        <taxon>Solaneae</taxon>
        <taxon>Solanum</taxon>
    </lineage>
</organism>
<dbReference type="Gene3D" id="3.10.10.10">
    <property type="entry name" value="HIV Type 1 Reverse Transcriptase, subunit A, domain 1"/>
    <property type="match status" value="1"/>
</dbReference>
<dbReference type="InterPro" id="IPR032567">
    <property type="entry name" value="RTL1-rel"/>
</dbReference>
<sequence>MNGFFECGKSGRTMRDYPLIATKGRYSTQDQPSGYGPYSPCENRVAFITLFGLWICETPTLESVLIINKFRKLFPDDLLDIPPEREIDFGIDLFPNMYFISIPPYNMAPPELKELKDQLKDLMDKGFIRSRILLWGGPVLFVQKKDGSLRMCFDYRQMNKIQLDPKNTEVVKNRPTPLSALDIWSFLGLKGVGTQMKLSMAFYSQIDGQVESTIQNLEDMLRTCVIDFKVKESLSYEEILVGMVDRQVRKLRNKKVASVNVLWRNQQFDGGTWEAKVDMMSKYHHLFPFVSILAR</sequence>
<dbReference type="InterPro" id="IPR043502">
    <property type="entry name" value="DNA/RNA_pol_sf"/>
</dbReference>
<proteinExistence type="predicted"/>
<dbReference type="PANTHER" id="PTHR15503:SF45">
    <property type="entry name" value="RNA-DIRECTED DNA POLYMERASE HOMOLOG"/>
    <property type="match status" value="1"/>
</dbReference>
<evidence type="ECO:0000313" key="1">
    <source>
        <dbReference type="EMBL" id="WMV49639.1"/>
    </source>
</evidence>
<reference evidence="1" key="1">
    <citation type="submission" date="2023-08" db="EMBL/GenBank/DDBJ databases">
        <title>A de novo genome assembly of Solanum verrucosum Schlechtendal, a Mexican diploid species geographically isolated from the other diploid A-genome species in potato relatives.</title>
        <authorList>
            <person name="Hosaka K."/>
        </authorList>
    </citation>
    <scope>NUCLEOTIDE SEQUENCE</scope>
    <source>
        <tissue evidence="1">Young leaves</tissue>
    </source>
</reference>
<dbReference type="Proteomes" id="UP001234989">
    <property type="component" value="Chromosome 10"/>
</dbReference>
<feature type="non-terminal residue" evidence="1">
    <location>
        <position position="295"/>
    </location>
</feature>
<name>A0AAF0ZUQ7_SOLVR</name>
<gene>
    <name evidence="1" type="ORF">MTR67_043024</name>
</gene>
<evidence type="ECO:0000313" key="2">
    <source>
        <dbReference type="Proteomes" id="UP001234989"/>
    </source>
</evidence>
<dbReference type="PANTHER" id="PTHR15503">
    <property type="entry name" value="LDOC1 RELATED"/>
    <property type="match status" value="1"/>
</dbReference>
<accession>A0AAF0ZUQ7</accession>
<dbReference type="AlphaFoldDB" id="A0AAF0ZUQ7"/>